<protein>
    <submittedName>
        <fullName evidence="1">Major facilitator superfamily domain-containing protein</fullName>
    </submittedName>
</protein>
<keyword evidence="2" id="KW-1185">Reference proteome</keyword>
<comment type="caution">
    <text evidence="1">The sequence shown here is derived from an EMBL/GenBank/DDBJ whole genome shotgun (WGS) entry which is preliminary data.</text>
</comment>
<dbReference type="EMBL" id="MU970035">
    <property type="protein sequence ID" value="KAK9326225.1"/>
    <property type="molecule type" value="Genomic_DNA"/>
</dbReference>
<accession>A0ACC3TYE9</accession>
<reference evidence="2" key="1">
    <citation type="journal article" date="2024" name="Front. Bioeng. Biotechnol.">
        <title>Genome-scale model development and genomic sequencing of the oleaginous clade Lipomyces.</title>
        <authorList>
            <person name="Czajka J.J."/>
            <person name="Han Y."/>
            <person name="Kim J."/>
            <person name="Mondo S.J."/>
            <person name="Hofstad B.A."/>
            <person name="Robles A."/>
            <person name="Haridas S."/>
            <person name="Riley R."/>
            <person name="LaButti K."/>
            <person name="Pangilinan J."/>
            <person name="Andreopoulos W."/>
            <person name="Lipzen A."/>
            <person name="Yan J."/>
            <person name="Wang M."/>
            <person name="Ng V."/>
            <person name="Grigoriev I.V."/>
            <person name="Spatafora J.W."/>
            <person name="Magnuson J.K."/>
            <person name="Baker S.E."/>
            <person name="Pomraning K.R."/>
        </authorList>
    </citation>
    <scope>NUCLEOTIDE SEQUENCE [LARGE SCALE GENOMIC DNA]</scope>
    <source>
        <strain evidence="2">CBS 10300</strain>
    </source>
</reference>
<sequence>MEGHNDDDERDLGLTAIETSVPPALSLEPASSVVLDAIDSHAIDVADEEGYDNDTKVAFRKKAKRRKPIGFLHSVCIIKELENPYEYCEAVKHLLVFIFAFGGMVPAMGSAVFYPAVNTMAADFHTNLTVINLSVGFYMFSLGLFPLWWSYLSELFGRRGVYIISFLMFTLFNIGCARATSVVMLVVFRVLAGGAAASSQTVGAGAIGDIYVPTQRGKANGYFYLGPLCGPMLAPIFAGALNDRWGWRSTQYFLIIVGGFTFLMMLFLLPETLRPQILPSEIQEKRALQKKNDKLRFYAHEFFDFFSGPFKSFALLKYPTFVYAIFYNSFGYGSLYMLNNTLPDLFASPPYNFSSIVTGLLYLPNGLGYVLGSLVGGRWSDRILKNAIKKNNGKMVPEARLAENMLTAGIVVCSGMIIFGWTAWKHLFWFVPIIGTFLFGFGSLIIFTTTLTFLVDSMPQRRSAAVSINTFIRCMFAAVASFVTVPLNNAIKPGWLFTILTIIGIIFLGLQVYVKKVCRIWVTSTRRKVLINLRNSESTGVASENEFGTRLVSSERGAHTIGLFLTSLHDFGLHWIAFVFMDDS</sequence>
<evidence type="ECO:0000313" key="2">
    <source>
        <dbReference type="Proteomes" id="UP001489719"/>
    </source>
</evidence>
<evidence type="ECO:0000313" key="1">
    <source>
        <dbReference type="EMBL" id="KAK9326225.1"/>
    </source>
</evidence>
<gene>
    <name evidence="1" type="ORF">V1517DRAFT_252517</name>
</gene>
<organism evidence="1 2">
    <name type="scientific">Lipomyces orientalis</name>
    <dbReference type="NCBI Taxonomy" id="1233043"/>
    <lineage>
        <taxon>Eukaryota</taxon>
        <taxon>Fungi</taxon>
        <taxon>Dikarya</taxon>
        <taxon>Ascomycota</taxon>
        <taxon>Saccharomycotina</taxon>
        <taxon>Lipomycetes</taxon>
        <taxon>Lipomycetales</taxon>
        <taxon>Lipomycetaceae</taxon>
        <taxon>Lipomyces</taxon>
    </lineage>
</organism>
<dbReference type="Proteomes" id="UP001489719">
    <property type="component" value="Unassembled WGS sequence"/>
</dbReference>
<name>A0ACC3TYE9_9ASCO</name>
<proteinExistence type="predicted"/>